<dbReference type="SUPFAM" id="SSF54373">
    <property type="entry name" value="FAD-linked reductases, C-terminal domain"/>
    <property type="match status" value="2"/>
</dbReference>
<dbReference type="STRING" id="1229780.BN381_10336"/>
<dbReference type="InterPro" id="IPR002937">
    <property type="entry name" value="Amino_oxidase"/>
</dbReference>
<dbReference type="Gene3D" id="3.50.50.60">
    <property type="entry name" value="FAD/NAD(P)-binding domain"/>
    <property type="match status" value="2"/>
</dbReference>
<name>R4YW46_9ACTN</name>
<dbReference type="PANTHER" id="PTHR10742">
    <property type="entry name" value="FLAVIN MONOAMINE OXIDASE"/>
    <property type="match status" value="1"/>
</dbReference>
<evidence type="ECO:0000313" key="3">
    <source>
        <dbReference type="EMBL" id="CCM62105.1"/>
    </source>
</evidence>
<dbReference type="OrthoDB" id="337830at2"/>
<protein>
    <recommendedName>
        <fullName evidence="2">Amine oxidase domain-containing protein</fullName>
    </recommendedName>
</protein>
<evidence type="ECO:0000313" key="4">
    <source>
        <dbReference type="Proteomes" id="UP000018291"/>
    </source>
</evidence>
<reference evidence="3 4" key="1">
    <citation type="journal article" date="2013" name="ISME J.">
        <title>Metabolic model for the filamentous 'Candidatus Microthrix parvicella' based on genomic and metagenomic analyses.</title>
        <authorList>
            <person name="Jon McIlroy S."/>
            <person name="Kristiansen R."/>
            <person name="Albertsen M."/>
            <person name="Michael Karst S."/>
            <person name="Rossetti S."/>
            <person name="Lund Nielsen J."/>
            <person name="Tandoi V."/>
            <person name="James Seviour R."/>
            <person name="Nielsen P.H."/>
        </authorList>
    </citation>
    <scope>NUCLEOTIDE SEQUENCE [LARGE SCALE GENOMIC DNA]</scope>
    <source>
        <strain evidence="3 4">RN1</strain>
    </source>
</reference>
<dbReference type="Pfam" id="PF01593">
    <property type="entry name" value="Amino_oxidase"/>
    <property type="match status" value="2"/>
</dbReference>
<dbReference type="EMBL" id="CANL01000001">
    <property type="protein sequence ID" value="CCM62105.1"/>
    <property type="molecule type" value="Genomic_DNA"/>
</dbReference>
<dbReference type="InterPro" id="IPR050281">
    <property type="entry name" value="Flavin_monoamine_oxidase"/>
</dbReference>
<gene>
    <name evidence="3" type="ORF">BN381_10336</name>
</gene>
<comment type="caution">
    <text evidence="3">The sequence shown here is derived from an EMBL/GenBank/DDBJ whole genome shotgun (WGS) entry which is preliminary data.</text>
</comment>
<organism evidence="3 4">
    <name type="scientific">Candidatus Neomicrothrix parvicella RN1</name>
    <dbReference type="NCBI Taxonomy" id="1229780"/>
    <lineage>
        <taxon>Bacteria</taxon>
        <taxon>Bacillati</taxon>
        <taxon>Actinomycetota</taxon>
        <taxon>Acidimicrobiia</taxon>
        <taxon>Acidimicrobiales</taxon>
        <taxon>Microthrixaceae</taxon>
        <taxon>Candidatus Neomicrothrix</taxon>
    </lineage>
</organism>
<sequence length="486" mass="52155">MGGKPYDVRGGLVERRQLLRMGATGGAWWATLATAGGCSSQRDAERNATRGSTSTRQPVPEPTAMVRTNWSKDPWARGSYSYLPVGATPELRRALGTPIDDRLFFAGEATDLGDPGTVHGARASGMRVATQVAAATGTDETLLIIGAGMAGLTAAFELSAGRFADRRYRVRLVEARNRLGGRLDSVRPAGLDTYAERGASWVHGIETNELDTLVHEARIDTVPFDYRQATLGLEGRRLPTDYLDEPADAVEQAAAWARRQGADQALADAVEASGFAEKVDQEALEHYLTTEVTDEYGASAARLSARWALEEGSEGTDLLVVGGYSNLARHLANQIPKVDVRLSTPVAEVAYDPDGVTVITQTDETLSADRVIVTVPLGVLQAGDISFSPALSEDHQTAIDDLGMGQLDKVILYFDTPFWQEAAPMWTRVAPGHPFREWFNTSPGLADTQLTTLTGGDVALAWAEKTDHQVQAAALGALATFMAAGW</sequence>
<evidence type="ECO:0000259" key="2">
    <source>
        <dbReference type="Pfam" id="PF01593"/>
    </source>
</evidence>
<dbReference type="eggNOG" id="COG1231">
    <property type="taxonomic scope" value="Bacteria"/>
</dbReference>
<dbReference type="PANTHER" id="PTHR10742:SF410">
    <property type="entry name" value="LYSINE-SPECIFIC HISTONE DEMETHYLASE 2"/>
    <property type="match status" value="1"/>
</dbReference>
<dbReference type="HOGENOM" id="CLU_004498_10_5_11"/>
<dbReference type="AlphaFoldDB" id="R4YW46"/>
<dbReference type="GO" id="GO:0016491">
    <property type="term" value="F:oxidoreductase activity"/>
    <property type="evidence" value="ECO:0007669"/>
    <property type="project" value="InterPro"/>
</dbReference>
<feature type="region of interest" description="Disordered" evidence="1">
    <location>
        <begin position="39"/>
        <end position="63"/>
    </location>
</feature>
<dbReference type="InterPro" id="IPR036188">
    <property type="entry name" value="FAD/NAD-bd_sf"/>
</dbReference>
<feature type="domain" description="Amine oxidase" evidence="2">
    <location>
        <begin position="58"/>
        <end position="132"/>
    </location>
</feature>
<dbReference type="SUPFAM" id="SSF51905">
    <property type="entry name" value="FAD/NAD(P)-binding domain"/>
    <property type="match status" value="2"/>
</dbReference>
<keyword evidence="4" id="KW-1185">Reference proteome</keyword>
<feature type="domain" description="Amine oxidase" evidence="2">
    <location>
        <begin position="149"/>
        <end position="482"/>
    </location>
</feature>
<proteinExistence type="predicted"/>
<evidence type="ECO:0000256" key="1">
    <source>
        <dbReference type="SAM" id="MobiDB-lite"/>
    </source>
</evidence>
<accession>R4YW46</accession>
<dbReference type="Proteomes" id="UP000018291">
    <property type="component" value="Unassembled WGS sequence"/>
</dbReference>